<evidence type="ECO:0000313" key="2">
    <source>
        <dbReference type="EMBL" id="KAK3380329.1"/>
    </source>
</evidence>
<proteinExistence type="predicted"/>
<dbReference type="EMBL" id="JAULSN010000002">
    <property type="protein sequence ID" value="KAK3380329.1"/>
    <property type="molecule type" value="Genomic_DNA"/>
</dbReference>
<name>A0AAE0NF40_9PEZI</name>
<evidence type="ECO:0000256" key="1">
    <source>
        <dbReference type="SAM" id="Phobius"/>
    </source>
</evidence>
<reference evidence="2" key="2">
    <citation type="submission" date="2023-06" db="EMBL/GenBank/DDBJ databases">
        <authorList>
            <consortium name="Lawrence Berkeley National Laboratory"/>
            <person name="Haridas S."/>
            <person name="Hensen N."/>
            <person name="Bonometti L."/>
            <person name="Westerberg I."/>
            <person name="Brannstrom I.O."/>
            <person name="Guillou S."/>
            <person name="Cros-Aarteil S."/>
            <person name="Calhoun S."/>
            <person name="Kuo A."/>
            <person name="Mondo S."/>
            <person name="Pangilinan J."/>
            <person name="Riley R."/>
            <person name="Labutti K."/>
            <person name="Andreopoulos B."/>
            <person name="Lipzen A."/>
            <person name="Chen C."/>
            <person name="Yanf M."/>
            <person name="Daum C."/>
            <person name="Ng V."/>
            <person name="Clum A."/>
            <person name="Steindorff A."/>
            <person name="Ohm R."/>
            <person name="Martin F."/>
            <person name="Silar P."/>
            <person name="Natvig D."/>
            <person name="Lalanne C."/>
            <person name="Gautier V."/>
            <person name="Ament-Velasquez S.L."/>
            <person name="Kruys A."/>
            <person name="Hutchinson M.I."/>
            <person name="Powell A.J."/>
            <person name="Barry K."/>
            <person name="Miller A.N."/>
            <person name="Grigoriev I.V."/>
            <person name="Debuchy R."/>
            <person name="Gladieux P."/>
            <person name="Thoren M.H."/>
            <person name="Johannesson H."/>
        </authorList>
    </citation>
    <scope>NUCLEOTIDE SEQUENCE</scope>
    <source>
        <strain evidence="2">CBS 958.72</strain>
    </source>
</reference>
<dbReference type="Proteomes" id="UP001287356">
    <property type="component" value="Unassembled WGS sequence"/>
</dbReference>
<protein>
    <submittedName>
        <fullName evidence="2">Uncharacterized protein</fullName>
    </submittedName>
</protein>
<accession>A0AAE0NF40</accession>
<keyword evidence="1" id="KW-1133">Transmembrane helix</keyword>
<keyword evidence="1" id="KW-0472">Membrane</keyword>
<organism evidence="2 3">
    <name type="scientific">Lasiosphaeria ovina</name>
    <dbReference type="NCBI Taxonomy" id="92902"/>
    <lineage>
        <taxon>Eukaryota</taxon>
        <taxon>Fungi</taxon>
        <taxon>Dikarya</taxon>
        <taxon>Ascomycota</taxon>
        <taxon>Pezizomycotina</taxon>
        <taxon>Sordariomycetes</taxon>
        <taxon>Sordariomycetidae</taxon>
        <taxon>Sordariales</taxon>
        <taxon>Lasiosphaeriaceae</taxon>
        <taxon>Lasiosphaeria</taxon>
    </lineage>
</organism>
<gene>
    <name evidence="2" type="ORF">B0T24DRAFT_190743</name>
</gene>
<evidence type="ECO:0000313" key="3">
    <source>
        <dbReference type="Proteomes" id="UP001287356"/>
    </source>
</evidence>
<keyword evidence="3" id="KW-1185">Reference proteome</keyword>
<keyword evidence="1" id="KW-0812">Transmembrane</keyword>
<comment type="caution">
    <text evidence="2">The sequence shown here is derived from an EMBL/GenBank/DDBJ whole genome shotgun (WGS) entry which is preliminary data.</text>
</comment>
<feature type="transmembrane region" description="Helical" evidence="1">
    <location>
        <begin position="41"/>
        <end position="60"/>
    </location>
</feature>
<reference evidence="2" key="1">
    <citation type="journal article" date="2023" name="Mol. Phylogenet. Evol.">
        <title>Genome-scale phylogeny and comparative genomics of the fungal order Sordariales.</title>
        <authorList>
            <person name="Hensen N."/>
            <person name="Bonometti L."/>
            <person name="Westerberg I."/>
            <person name="Brannstrom I.O."/>
            <person name="Guillou S."/>
            <person name="Cros-Aarteil S."/>
            <person name="Calhoun S."/>
            <person name="Haridas S."/>
            <person name="Kuo A."/>
            <person name="Mondo S."/>
            <person name="Pangilinan J."/>
            <person name="Riley R."/>
            <person name="LaButti K."/>
            <person name="Andreopoulos B."/>
            <person name="Lipzen A."/>
            <person name="Chen C."/>
            <person name="Yan M."/>
            <person name="Daum C."/>
            <person name="Ng V."/>
            <person name="Clum A."/>
            <person name="Steindorff A."/>
            <person name="Ohm R.A."/>
            <person name="Martin F."/>
            <person name="Silar P."/>
            <person name="Natvig D.O."/>
            <person name="Lalanne C."/>
            <person name="Gautier V."/>
            <person name="Ament-Velasquez S.L."/>
            <person name="Kruys A."/>
            <person name="Hutchinson M.I."/>
            <person name="Powell A.J."/>
            <person name="Barry K."/>
            <person name="Miller A.N."/>
            <person name="Grigoriev I.V."/>
            <person name="Debuchy R."/>
            <person name="Gladieux P."/>
            <person name="Hiltunen Thoren M."/>
            <person name="Johannesson H."/>
        </authorList>
    </citation>
    <scope>NUCLEOTIDE SEQUENCE</scope>
    <source>
        <strain evidence="2">CBS 958.72</strain>
    </source>
</reference>
<dbReference type="AlphaFoldDB" id="A0AAE0NF40"/>
<sequence>MHDLEFLVVRIESLVAVQAFEPGNVSSRSTRQLPPSNPMTVMIPTAAVLLLALLPTYLFFVTGACPTMYSTGGICLKLPAVGRHQDVIHSVSGRSPSAPLLCYKPAACPVPEAALIFGSPSIRLPSHLGRPRPAYPPLAARTHKYNILVREVT</sequence>